<dbReference type="InterPro" id="IPR036849">
    <property type="entry name" value="Enolase-like_C_sf"/>
</dbReference>
<dbReference type="Pfam" id="PF13378">
    <property type="entry name" value="MR_MLE_C"/>
    <property type="match status" value="1"/>
</dbReference>
<sequence>MVGTPSVVALPLRTRFRGITVRETLLVEGPAGWGEFCPFPEYDDAEARAWWRCAREAAEDGWPAPVRDRVEVNVTVPAVDADHAHRIVTDSGARTAKVKVAEKGQDPGQDLARVEAVRDALGPGGRVRVDANGGWDVDAAVAAITALARAAGGLEYVEQPCATVEELAALRRRVDVPVAADESIRRAEDPLRVARAEAADVAVLKVAPLGGVRASLRVAEQIGLPCVVSSAVESSVGLAAGLALAGALPELPFACGLGTADLLAADVVAAPLHPERGVLPVLPHPPAPDPALLERHAAGPAARDWWTARLRRVLALEDSVVPTRPT</sequence>
<feature type="binding site" evidence="4">
    <location>
        <position position="181"/>
    </location>
    <ligand>
        <name>Mg(2+)</name>
        <dbReference type="ChEBI" id="CHEBI:18420"/>
    </ligand>
</feature>
<comment type="pathway">
    <text evidence="4">Quinol/quinone metabolism; menaquinone biosynthesis.</text>
</comment>
<dbReference type="NCBIfam" id="NF002782">
    <property type="entry name" value="PRK02901.1"/>
    <property type="match status" value="1"/>
</dbReference>
<dbReference type="HAMAP" id="MF_00470">
    <property type="entry name" value="MenC_1"/>
    <property type="match status" value="1"/>
</dbReference>
<comment type="cofactor">
    <cofactor evidence="4">
        <name>a divalent metal cation</name>
        <dbReference type="ChEBI" id="CHEBI:60240"/>
    </cofactor>
</comment>
<dbReference type="EMBL" id="BAABHO010000027">
    <property type="protein sequence ID" value="GAA4795158.1"/>
    <property type="molecule type" value="Genomic_DNA"/>
</dbReference>
<comment type="similarity">
    <text evidence="4">Belongs to the mandelate racemase/muconate lactonizing enzyme family. MenC type 1 subfamily.</text>
</comment>
<dbReference type="InterPro" id="IPR010196">
    <property type="entry name" value="OSB_synthase_MenC1"/>
</dbReference>
<dbReference type="PANTHER" id="PTHR48073:SF2">
    <property type="entry name" value="O-SUCCINYLBENZOATE SYNTHASE"/>
    <property type="match status" value="1"/>
</dbReference>
<dbReference type="InterPro" id="IPR029065">
    <property type="entry name" value="Enolase_C-like"/>
</dbReference>
<dbReference type="CDD" id="cd03320">
    <property type="entry name" value="OSBS"/>
    <property type="match status" value="1"/>
</dbReference>
<protein>
    <recommendedName>
        <fullName evidence="4">o-succinylbenzoate synthase</fullName>
        <shortName evidence="4">OSB synthase</shortName>
        <shortName evidence="4">OSBS</shortName>
        <ecNumber evidence="4">4.2.1.113</ecNumber>
    </recommendedName>
    <alternativeName>
        <fullName evidence="4">4-(2'-carboxyphenyl)-4-oxybutyric acid synthase</fullName>
    </alternativeName>
    <alternativeName>
        <fullName evidence="4">o-succinylbenzoic acid synthase</fullName>
    </alternativeName>
</protein>
<comment type="catalytic activity">
    <reaction evidence="4">
        <text>(1R,6R)-6-hydroxy-2-succinyl-cyclohexa-2,4-diene-1-carboxylate = 2-succinylbenzoate + H2O</text>
        <dbReference type="Rhea" id="RHEA:10196"/>
        <dbReference type="ChEBI" id="CHEBI:15377"/>
        <dbReference type="ChEBI" id="CHEBI:18325"/>
        <dbReference type="ChEBI" id="CHEBI:58689"/>
        <dbReference type="EC" id="4.2.1.113"/>
    </reaction>
</comment>
<keyword evidence="7" id="KW-1185">Reference proteome</keyword>
<gene>
    <name evidence="4" type="primary">menC</name>
    <name evidence="6" type="ORF">GCM10023200_33960</name>
</gene>
<evidence type="ECO:0000256" key="3">
    <source>
        <dbReference type="ARBA" id="ARBA00023239"/>
    </source>
</evidence>
<dbReference type="Pfam" id="PF18374">
    <property type="entry name" value="Enolase_like_N"/>
    <property type="match status" value="1"/>
</dbReference>
<proteinExistence type="inferred from homology"/>
<keyword evidence="4" id="KW-0474">Menaquinone biosynthesis</keyword>
<comment type="pathway">
    <text evidence="4">Quinol/quinone metabolism; 1,4-dihydroxy-2-naphthoate biosynthesis; 1,4-dihydroxy-2-naphthoate from chorismate: step 4/7.</text>
</comment>
<reference evidence="7" key="1">
    <citation type="journal article" date="2019" name="Int. J. Syst. Evol. Microbiol.">
        <title>The Global Catalogue of Microorganisms (GCM) 10K type strain sequencing project: providing services to taxonomists for standard genome sequencing and annotation.</title>
        <authorList>
            <consortium name="The Broad Institute Genomics Platform"/>
            <consortium name="The Broad Institute Genome Sequencing Center for Infectious Disease"/>
            <person name="Wu L."/>
            <person name="Ma J."/>
        </authorList>
    </citation>
    <scope>NUCLEOTIDE SEQUENCE [LARGE SCALE GENOMIC DNA]</scope>
    <source>
        <strain evidence="7">JCM 17979</strain>
    </source>
</reference>
<feature type="domain" description="Mandelate racemase/muconate lactonizing enzyme C-terminal" evidence="5">
    <location>
        <begin position="77"/>
        <end position="177"/>
    </location>
</feature>
<dbReference type="InterPro" id="IPR013342">
    <property type="entry name" value="Mandelate_racemase_C"/>
</dbReference>
<evidence type="ECO:0000259" key="5">
    <source>
        <dbReference type="SMART" id="SM00922"/>
    </source>
</evidence>
<organism evidence="6 7">
    <name type="scientific">Actinomycetospora chlora</name>
    <dbReference type="NCBI Taxonomy" id="663608"/>
    <lineage>
        <taxon>Bacteria</taxon>
        <taxon>Bacillati</taxon>
        <taxon>Actinomycetota</taxon>
        <taxon>Actinomycetes</taxon>
        <taxon>Pseudonocardiales</taxon>
        <taxon>Pseudonocardiaceae</taxon>
        <taxon>Actinomycetospora</taxon>
    </lineage>
</organism>
<evidence type="ECO:0000313" key="7">
    <source>
        <dbReference type="Proteomes" id="UP001500928"/>
    </source>
</evidence>
<evidence type="ECO:0000256" key="1">
    <source>
        <dbReference type="ARBA" id="ARBA00022723"/>
    </source>
</evidence>
<dbReference type="SMART" id="SM00922">
    <property type="entry name" value="MR_MLE"/>
    <property type="match status" value="1"/>
</dbReference>
<dbReference type="SUPFAM" id="SSF51604">
    <property type="entry name" value="Enolase C-terminal domain-like"/>
    <property type="match status" value="1"/>
</dbReference>
<dbReference type="EC" id="4.2.1.113" evidence="4"/>
<dbReference type="RefSeq" id="WP_345417381.1">
    <property type="nucleotide sequence ID" value="NZ_BAABHO010000027.1"/>
</dbReference>
<dbReference type="Proteomes" id="UP001500928">
    <property type="component" value="Unassembled WGS sequence"/>
</dbReference>
<feature type="binding site" evidence="4">
    <location>
        <position position="158"/>
    </location>
    <ligand>
        <name>Mg(2+)</name>
        <dbReference type="ChEBI" id="CHEBI:18420"/>
    </ligand>
</feature>
<keyword evidence="1 4" id="KW-0479">Metal-binding</keyword>
<comment type="function">
    <text evidence="4">Converts 2-succinyl-6-hydroxy-2,4-cyclohexadiene-1-carboxylate (SHCHC) to 2-succinylbenzoate (OSB).</text>
</comment>
<name>A0ABP9BJC8_9PSEU</name>
<evidence type="ECO:0000313" key="6">
    <source>
        <dbReference type="EMBL" id="GAA4795158.1"/>
    </source>
</evidence>
<feature type="active site" description="Proton acceptor" evidence="4">
    <location>
        <position position="205"/>
    </location>
</feature>
<evidence type="ECO:0000256" key="2">
    <source>
        <dbReference type="ARBA" id="ARBA00022842"/>
    </source>
</evidence>
<keyword evidence="2 4" id="KW-0460">Magnesium</keyword>
<feature type="binding site" evidence="4">
    <location>
        <position position="130"/>
    </location>
    <ligand>
        <name>Mg(2+)</name>
        <dbReference type="ChEBI" id="CHEBI:18420"/>
    </ligand>
</feature>
<keyword evidence="3 4" id="KW-0456">Lyase</keyword>
<dbReference type="SFLD" id="SFLDG00180">
    <property type="entry name" value="muconate_cycloisomerase"/>
    <property type="match status" value="1"/>
</dbReference>
<feature type="active site" description="Proton donor" evidence="4">
    <location>
        <position position="99"/>
    </location>
</feature>
<dbReference type="PANTHER" id="PTHR48073">
    <property type="entry name" value="O-SUCCINYLBENZOATE SYNTHASE-RELATED"/>
    <property type="match status" value="1"/>
</dbReference>
<dbReference type="SFLD" id="SFLDF00009">
    <property type="entry name" value="o-succinylbenzoate_synthase"/>
    <property type="match status" value="1"/>
</dbReference>
<evidence type="ECO:0000256" key="4">
    <source>
        <dbReference type="HAMAP-Rule" id="MF_00470"/>
    </source>
</evidence>
<dbReference type="SFLD" id="SFLDS00001">
    <property type="entry name" value="Enolase"/>
    <property type="match status" value="1"/>
</dbReference>
<comment type="caution">
    <text evidence="6">The sequence shown here is derived from an EMBL/GenBank/DDBJ whole genome shotgun (WGS) entry which is preliminary data.</text>
</comment>
<dbReference type="Gene3D" id="3.20.20.120">
    <property type="entry name" value="Enolase-like C-terminal domain"/>
    <property type="match status" value="1"/>
</dbReference>
<accession>A0ABP9BJC8</accession>